<dbReference type="GO" id="GO:0005524">
    <property type="term" value="F:ATP binding"/>
    <property type="evidence" value="ECO:0007669"/>
    <property type="project" value="UniProtKB-KW"/>
</dbReference>
<dbReference type="Pfam" id="PF17912">
    <property type="entry name" value="OB_MalK"/>
    <property type="match status" value="1"/>
</dbReference>
<dbReference type="Pfam" id="PF00005">
    <property type="entry name" value="ABC_tran"/>
    <property type="match status" value="1"/>
</dbReference>
<feature type="domain" description="ABC transporter" evidence="4">
    <location>
        <begin position="4"/>
        <end position="235"/>
    </location>
</feature>
<dbReference type="InterPro" id="IPR017871">
    <property type="entry name" value="ABC_transporter-like_CS"/>
</dbReference>
<dbReference type="PROSITE" id="PS50893">
    <property type="entry name" value="ABC_TRANSPORTER_2"/>
    <property type="match status" value="1"/>
</dbReference>
<sequence length="371" mass="42040">MAKVTLNHIYKRYGNNVTAVNDFHLEIKDREFLVLVGPSGCGKSTTLRMIAGLEEISEGEMYIGDRLVNDVAPKDRDIAMVFQSYALYPHMNVYENMAFGLKLRKFSKQEIEKRIQDAARILDISHLLDRKPKALSGGQRQRVALGRAIVREPQVFLMDEPLSNLDAKLRVQMRTEILKLHQRLNTTIIYVTHDQTEAMTMGDRIVVMKDGLIQQVATPTEIYNHPVNLFVASFIGSPAMNFVNGTISEQEGKLVFSAEHIQVTFPEDKAKQLRERGYAGKSVIFGIRPEDLYSDAQFLEANPFESYLDAEIDVVENMGSELYVYFHNIGSTQMVARVDAREGLKPRMTVKLGMDLAKCHVFDSETQLAVF</sequence>
<dbReference type="PROSITE" id="PS00211">
    <property type="entry name" value="ABC_TRANSPORTER_1"/>
    <property type="match status" value="1"/>
</dbReference>
<dbReference type="SMART" id="SM00382">
    <property type="entry name" value="AAA"/>
    <property type="match status" value="1"/>
</dbReference>
<dbReference type="InterPro" id="IPR003439">
    <property type="entry name" value="ABC_transporter-like_ATP-bd"/>
</dbReference>
<dbReference type="CDD" id="cd03301">
    <property type="entry name" value="ABC_MalK_N"/>
    <property type="match status" value="1"/>
</dbReference>
<dbReference type="Gene3D" id="3.40.50.300">
    <property type="entry name" value="P-loop containing nucleotide triphosphate hydrolases"/>
    <property type="match status" value="1"/>
</dbReference>
<keyword evidence="6" id="KW-1185">Reference proteome</keyword>
<accession>A0ABY9T9Z3</accession>
<dbReference type="Gene3D" id="2.40.50.140">
    <property type="entry name" value="Nucleic acid-binding proteins"/>
    <property type="match status" value="1"/>
</dbReference>
<proteinExistence type="predicted"/>
<dbReference type="SUPFAM" id="SSF52540">
    <property type="entry name" value="P-loop containing nucleoside triphosphate hydrolases"/>
    <property type="match status" value="1"/>
</dbReference>
<dbReference type="PANTHER" id="PTHR43875:SF1">
    <property type="entry name" value="OSMOPROTECTIVE COMPOUNDS UPTAKE ATP-BINDING PROTEIN GGTA"/>
    <property type="match status" value="1"/>
</dbReference>
<dbReference type="RefSeq" id="WP_310772076.1">
    <property type="nucleotide sequence ID" value="NZ_CP134050.1"/>
</dbReference>
<keyword evidence="2" id="KW-0547">Nucleotide-binding</keyword>
<dbReference type="InterPro" id="IPR008995">
    <property type="entry name" value="Mo/tungstate-bd_C_term_dom"/>
</dbReference>
<dbReference type="InterPro" id="IPR040582">
    <property type="entry name" value="OB_MalK-like"/>
</dbReference>
<evidence type="ECO:0000256" key="1">
    <source>
        <dbReference type="ARBA" id="ARBA00022448"/>
    </source>
</evidence>
<dbReference type="InterPro" id="IPR047641">
    <property type="entry name" value="ABC_transpr_MalK/UgpC-like"/>
</dbReference>
<keyword evidence="1" id="KW-0813">Transport</keyword>
<evidence type="ECO:0000313" key="5">
    <source>
        <dbReference type="EMBL" id="WNC16927.1"/>
    </source>
</evidence>
<evidence type="ECO:0000256" key="3">
    <source>
        <dbReference type="ARBA" id="ARBA00022840"/>
    </source>
</evidence>
<evidence type="ECO:0000313" key="6">
    <source>
        <dbReference type="Proteomes" id="UP001256827"/>
    </source>
</evidence>
<evidence type="ECO:0000259" key="4">
    <source>
        <dbReference type="PROSITE" id="PS50893"/>
    </source>
</evidence>
<dbReference type="SUPFAM" id="SSF50331">
    <property type="entry name" value="MOP-like"/>
    <property type="match status" value="1"/>
</dbReference>
<reference evidence="5 6" key="1">
    <citation type="submission" date="2023-09" db="EMBL/GenBank/DDBJ databases">
        <title>Complete Genome and Methylome dissection of Bacillus brevis NEB573 original source of BbsI restriction endonuclease.</title>
        <authorList>
            <person name="Fomenkov A."/>
            <person name="Roberts R.D."/>
        </authorList>
    </citation>
    <scope>NUCLEOTIDE SEQUENCE [LARGE SCALE GENOMIC DNA]</scope>
    <source>
        <strain evidence="5 6">NEB573</strain>
    </source>
</reference>
<organism evidence="5 6">
    <name type="scientific">Brevibacillus brevis</name>
    <name type="common">Bacillus brevis</name>
    <dbReference type="NCBI Taxonomy" id="1393"/>
    <lineage>
        <taxon>Bacteria</taxon>
        <taxon>Bacillati</taxon>
        <taxon>Bacillota</taxon>
        <taxon>Bacilli</taxon>
        <taxon>Bacillales</taxon>
        <taxon>Paenibacillaceae</taxon>
        <taxon>Brevibacillus</taxon>
    </lineage>
</organism>
<dbReference type="InterPro" id="IPR027417">
    <property type="entry name" value="P-loop_NTPase"/>
</dbReference>
<evidence type="ECO:0000256" key="2">
    <source>
        <dbReference type="ARBA" id="ARBA00022741"/>
    </source>
</evidence>
<protein>
    <submittedName>
        <fullName evidence="5">Sn-glycerol-3-phosphate ABC transporter ATP-binding protein UgpC</fullName>
    </submittedName>
</protein>
<gene>
    <name evidence="5" type="primary">ugpC</name>
    <name evidence="5" type="ORF">RGB73_11650</name>
</gene>
<keyword evidence="3 5" id="KW-0067">ATP-binding</keyword>
<name>A0ABY9T9Z3_BREBE</name>
<dbReference type="EMBL" id="CP134050">
    <property type="protein sequence ID" value="WNC16927.1"/>
    <property type="molecule type" value="Genomic_DNA"/>
</dbReference>
<dbReference type="PANTHER" id="PTHR43875">
    <property type="entry name" value="MALTODEXTRIN IMPORT ATP-BINDING PROTEIN MSMX"/>
    <property type="match status" value="1"/>
</dbReference>
<dbReference type="Proteomes" id="UP001256827">
    <property type="component" value="Chromosome"/>
</dbReference>
<dbReference type="NCBIfam" id="NF008653">
    <property type="entry name" value="PRK11650.1"/>
    <property type="match status" value="1"/>
</dbReference>
<dbReference type="InterPro" id="IPR003593">
    <property type="entry name" value="AAA+_ATPase"/>
</dbReference>
<dbReference type="InterPro" id="IPR012340">
    <property type="entry name" value="NA-bd_OB-fold"/>
</dbReference>
<dbReference type="InterPro" id="IPR015855">
    <property type="entry name" value="ABC_transpr_MalK-like"/>
</dbReference>
<dbReference type="Gene3D" id="2.40.50.100">
    <property type="match status" value="1"/>
</dbReference>